<comment type="caution">
    <text evidence="1">The sequence shown here is derived from an EMBL/GenBank/DDBJ whole genome shotgun (WGS) entry which is preliminary data.</text>
</comment>
<dbReference type="SUPFAM" id="SSF54285">
    <property type="entry name" value="MoaD/ThiS"/>
    <property type="match status" value="1"/>
</dbReference>
<organism evidence="1 2">
    <name type="scientific">Paradesertivirga mongoliensis</name>
    <dbReference type="NCBI Taxonomy" id="2100740"/>
    <lineage>
        <taxon>Bacteria</taxon>
        <taxon>Pseudomonadati</taxon>
        <taxon>Bacteroidota</taxon>
        <taxon>Sphingobacteriia</taxon>
        <taxon>Sphingobacteriales</taxon>
        <taxon>Sphingobacteriaceae</taxon>
        <taxon>Paradesertivirga</taxon>
    </lineage>
</organism>
<name>A0ABW4ZMJ2_9SPHI</name>
<dbReference type="Pfam" id="PF02597">
    <property type="entry name" value="ThiS"/>
    <property type="match status" value="1"/>
</dbReference>
<keyword evidence="2" id="KW-1185">Reference proteome</keyword>
<accession>A0ABW4ZMJ2</accession>
<protein>
    <submittedName>
        <fullName evidence="1">MoaD/ThiS family protein</fullName>
    </submittedName>
</protein>
<dbReference type="Proteomes" id="UP001597387">
    <property type="component" value="Unassembled WGS sequence"/>
</dbReference>
<gene>
    <name evidence="1" type="ORF">ACFSJU_13015</name>
</gene>
<evidence type="ECO:0000313" key="1">
    <source>
        <dbReference type="EMBL" id="MFD2163320.1"/>
    </source>
</evidence>
<dbReference type="InterPro" id="IPR016155">
    <property type="entry name" value="Mopterin_synth/thiamin_S_b"/>
</dbReference>
<dbReference type="Gene3D" id="3.10.20.30">
    <property type="match status" value="1"/>
</dbReference>
<dbReference type="RefSeq" id="WP_255901078.1">
    <property type="nucleotide sequence ID" value="NZ_JAFMZO010000002.1"/>
</dbReference>
<dbReference type="InterPro" id="IPR012675">
    <property type="entry name" value="Beta-grasp_dom_sf"/>
</dbReference>
<evidence type="ECO:0000313" key="2">
    <source>
        <dbReference type="Proteomes" id="UP001597387"/>
    </source>
</evidence>
<dbReference type="InterPro" id="IPR003749">
    <property type="entry name" value="ThiS/MoaD-like"/>
</dbReference>
<reference evidence="2" key="1">
    <citation type="journal article" date="2019" name="Int. J. Syst. Evol. Microbiol.">
        <title>The Global Catalogue of Microorganisms (GCM) 10K type strain sequencing project: providing services to taxonomists for standard genome sequencing and annotation.</title>
        <authorList>
            <consortium name="The Broad Institute Genomics Platform"/>
            <consortium name="The Broad Institute Genome Sequencing Center for Infectious Disease"/>
            <person name="Wu L."/>
            <person name="Ma J."/>
        </authorList>
    </citation>
    <scope>NUCLEOTIDE SEQUENCE [LARGE SCALE GENOMIC DNA]</scope>
    <source>
        <strain evidence="2">KCTC 42217</strain>
    </source>
</reference>
<proteinExistence type="predicted"/>
<sequence>MKVEVYAVLKEYFEKEFTLQRSFDDIHSLRSFLISENPQAEKLLNISRFAVDNEFVDNNYSLKENDHISIMPPSSGG</sequence>
<dbReference type="EMBL" id="JBHUHZ010000002">
    <property type="protein sequence ID" value="MFD2163320.1"/>
    <property type="molecule type" value="Genomic_DNA"/>
</dbReference>